<dbReference type="EMBL" id="FOXF01000036">
    <property type="protein sequence ID" value="SFP55400.1"/>
    <property type="molecule type" value="Genomic_DNA"/>
</dbReference>
<proteinExistence type="inferred from homology"/>
<evidence type="ECO:0000256" key="3">
    <source>
        <dbReference type="ARBA" id="ARBA00004496"/>
    </source>
</evidence>
<gene>
    <name evidence="9" type="primary">surE</name>
    <name evidence="11" type="ORF">SAMN02910344_01709</name>
</gene>
<dbReference type="PANTHER" id="PTHR30457">
    <property type="entry name" value="5'-NUCLEOTIDASE SURE"/>
    <property type="match status" value="1"/>
</dbReference>
<evidence type="ECO:0000256" key="6">
    <source>
        <dbReference type="ARBA" id="ARBA00022723"/>
    </source>
</evidence>
<dbReference type="GO" id="GO:0005737">
    <property type="term" value="C:cytoplasm"/>
    <property type="evidence" value="ECO:0007669"/>
    <property type="project" value="UniProtKB-SubCell"/>
</dbReference>
<dbReference type="NCBIfam" id="NF001489">
    <property type="entry name" value="PRK00346.1-3"/>
    <property type="match status" value="1"/>
</dbReference>
<evidence type="ECO:0000256" key="8">
    <source>
        <dbReference type="ARBA" id="ARBA00022801"/>
    </source>
</evidence>
<feature type="domain" description="Survival protein SurE-like phosphatase/nucleotidase" evidence="10">
    <location>
        <begin position="6"/>
        <end position="186"/>
    </location>
</feature>
<comment type="cofactor">
    <cofactor evidence="9">
        <name>a divalent metal cation</name>
        <dbReference type="ChEBI" id="CHEBI:60240"/>
    </cofactor>
    <text evidence="9">Binds 1 divalent metal cation per subunit.</text>
</comment>
<dbReference type="HAMAP" id="MF_00060">
    <property type="entry name" value="SurE"/>
    <property type="match status" value="1"/>
</dbReference>
<dbReference type="GO" id="GO:0046872">
    <property type="term" value="F:metal ion binding"/>
    <property type="evidence" value="ECO:0007669"/>
    <property type="project" value="UniProtKB-UniRule"/>
</dbReference>
<comment type="function">
    <text evidence="9">Nucleotidase that shows phosphatase activity on nucleoside 5'-monophosphates.</text>
</comment>
<feature type="binding site" evidence="9">
    <location>
        <position position="96"/>
    </location>
    <ligand>
        <name>a divalent metal cation</name>
        <dbReference type="ChEBI" id="CHEBI:60240"/>
    </ligand>
</feature>
<keyword evidence="6 9" id="KW-0479">Metal-binding</keyword>
<dbReference type="InterPro" id="IPR030048">
    <property type="entry name" value="SurE"/>
</dbReference>
<keyword evidence="8 9" id="KW-0378">Hydrolase</keyword>
<feature type="binding site" evidence="9">
    <location>
        <position position="11"/>
    </location>
    <ligand>
        <name>a divalent metal cation</name>
        <dbReference type="ChEBI" id="CHEBI:60240"/>
    </ligand>
</feature>
<dbReference type="GO" id="GO:0008253">
    <property type="term" value="F:5'-nucleotidase activity"/>
    <property type="evidence" value="ECO:0007669"/>
    <property type="project" value="UniProtKB-UniRule"/>
</dbReference>
<evidence type="ECO:0000256" key="7">
    <source>
        <dbReference type="ARBA" id="ARBA00022741"/>
    </source>
</evidence>
<evidence type="ECO:0000313" key="12">
    <source>
        <dbReference type="Proteomes" id="UP000243745"/>
    </source>
</evidence>
<comment type="similarity">
    <text evidence="4 9">Belongs to the SurE nucleotidase family.</text>
</comment>
<dbReference type="Gene3D" id="3.40.1210.10">
    <property type="entry name" value="Survival protein SurE-like phosphatase/nucleotidase"/>
    <property type="match status" value="1"/>
</dbReference>
<comment type="subcellular location">
    <subcellularLocation>
        <location evidence="3 9">Cytoplasm</location>
    </subcellularLocation>
</comment>
<dbReference type="FunFam" id="3.40.1210.10:FF:000001">
    <property type="entry name" value="5'/3'-nucleotidase SurE"/>
    <property type="match status" value="1"/>
</dbReference>
<feature type="binding site" evidence="9">
    <location>
        <position position="12"/>
    </location>
    <ligand>
        <name>a divalent metal cation</name>
        <dbReference type="ChEBI" id="CHEBI:60240"/>
    </ligand>
</feature>
<dbReference type="InterPro" id="IPR002828">
    <property type="entry name" value="SurE-like_Pase/nucleotidase"/>
</dbReference>
<dbReference type="NCBIfam" id="NF001490">
    <property type="entry name" value="PRK00346.1-4"/>
    <property type="match status" value="1"/>
</dbReference>
<dbReference type="GO" id="GO:0000166">
    <property type="term" value="F:nucleotide binding"/>
    <property type="evidence" value="ECO:0007669"/>
    <property type="project" value="UniProtKB-KW"/>
</dbReference>
<dbReference type="PANTHER" id="PTHR30457:SF12">
    <property type="entry name" value="5'_3'-NUCLEOTIDASE SURE"/>
    <property type="match status" value="1"/>
</dbReference>
<protein>
    <recommendedName>
        <fullName evidence="9">5'-nucleotidase SurE</fullName>
        <ecNumber evidence="9">3.1.3.5</ecNumber>
    </recommendedName>
    <alternativeName>
        <fullName evidence="9">Nucleoside 5'-monophosphate phosphohydrolase</fullName>
    </alternativeName>
</protein>
<evidence type="ECO:0000256" key="5">
    <source>
        <dbReference type="ARBA" id="ARBA00022490"/>
    </source>
</evidence>
<evidence type="ECO:0000259" key="10">
    <source>
        <dbReference type="Pfam" id="PF01975"/>
    </source>
</evidence>
<evidence type="ECO:0000256" key="1">
    <source>
        <dbReference type="ARBA" id="ARBA00000815"/>
    </source>
</evidence>
<name>A0A662ZK11_9GAMM</name>
<sequence length="252" mass="27502">MKPLNILISNDDGVYAEGIDVLYAYLKKAGHKVKVVAPDRNQSAASHSLTLEYPLRVQKINKEDYLAVKGTPTDSVYLAVNSLLDTKPDIVISGINNGANLCDDVIYSGTVAAAVEGRNLGLPAIAVSLCGNTHYDTAAEIVGRIIDRIEECPIPSDRILNINVPDLPVEQVKGVRVTRLGRRMSSESVIEEKDLRGHPIYWIGPQADALDKAEDTDIYAISEGYVSITPLHIDLTAYQVLDDLSGWISKVY</sequence>
<evidence type="ECO:0000256" key="2">
    <source>
        <dbReference type="ARBA" id="ARBA00001946"/>
    </source>
</evidence>
<keyword evidence="12" id="KW-1185">Reference proteome</keyword>
<organism evidence="11 12">
    <name type="scientific">Ruminobacter amylophilus</name>
    <dbReference type="NCBI Taxonomy" id="867"/>
    <lineage>
        <taxon>Bacteria</taxon>
        <taxon>Pseudomonadati</taxon>
        <taxon>Pseudomonadota</taxon>
        <taxon>Gammaproteobacteria</taxon>
        <taxon>Aeromonadales</taxon>
        <taxon>Succinivibrionaceae</taxon>
        <taxon>Ruminobacter</taxon>
    </lineage>
</organism>
<dbReference type="EC" id="3.1.3.5" evidence="9"/>
<dbReference type="NCBIfam" id="TIGR00087">
    <property type="entry name" value="surE"/>
    <property type="match status" value="1"/>
</dbReference>
<dbReference type="InterPro" id="IPR036523">
    <property type="entry name" value="SurE-like_sf"/>
</dbReference>
<feature type="binding site" evidence="9">
    <location>
        <position position="43"/>
    </location>
    <ligand>
        <name>a divalent metal cation</name>
        <dbReference type="ChEBI" id="CHEBI:60240"/>
    </ligand>
</feature>
<comment type="cofactor">
    <cofactor evidence="2">
        <name>Mg(2+)</name>
        <dbReference type="ChEBI" id="CHEBI:18420"/>
    </cofactor>
</comment>
<reference evidence="11 12" key="1">
    <citation type="submission" date="2016-10" db="EMBL/GenBank/DDBJ databases">
        <authorList>
            <person name="Varghese N."/>
            <person name="Submissions S."/>
        </authorList>
    </citation>
    <scope>NUCLEOTIDE SEQUENCE [LARGE SCALE GENOMIC DNA]</scope>
    <source>
        <strain evidence="11 12">DSM 1361</strain>
    </source>
</reference>
<keyword evidence="7 9" id="KW-0547">Nucleotide-binding</keyword>
<dbReference type="AlphaFoldDB" id="A0A662ZK11"/>
<accession>A0A662ZK11</accession>
<dbReference type="Pfam" id="PF01975">
    <property type="entry name" value="SurE"/>
    <property type="match status" value="1"/>
</dbReference>
<evidence type="ECO:0000256" key="9">
    <source>
        <dbReference type="HAMAP-Rule" id="MF_00060"/>
    </source>
</evidence>
<dbReference type="SUPFAM" id="SSF64167">
    <property type="entry name" value="SurE-like"/>
    <property type="match status" value="1"/>
</dbReference>
<dbReference type="Proteomes" id="UP000243745">
    <property type="component" value="Unassembled WGS sequence"/>
</dbReference>
<comment type="catalytic activity">
    <reaction evidence="1 9">
        <text>a ribonucleoside 5'-phosphate + H2O = a ribonucleoside + phosphate</text>
        <dbReference type="Rhea" id="RHEA:12484"/>
        <dbReference type="ChEBI" id="CHEBI:15377"/>
        <dbReference type="ChEBI" id="CHEBI:18254"/>
        <dbReference type="ChEBI" id="CHEBI:43474"/>
        <dbReference type="ChEBI" id="CHEBI:58043"/>
        <dbReference type="EC" id="3.1.3.5"/>
    </reaction>
</comment>
<dbReference type="GO" id="GO:0008254">
    <property type="term" value="F:3'-nucleotidase activity"/>
    <property type="evidence" value="ECO:0007669"/>
    <property type="project" value="TreeGrafter"/>
</dbReference>
<keyword evidence="5 9" id="KW-0963">Cytoplasm</keyword>
<evidence type="ECO:0000256" key="4">
    <source>
        <dbReference type="ARBA" id="ARBA00011062"/>
    </source>
</evidence>
<evidence type="ECO:0000313" key="11">
    <source>
        <dbReference type="EMBL" id="SFP55400.1"/>
    </source>
</evidence>
<dbReference type="GO" id="GO:0004309">
    <property type="term" value="F:exopolyphosphatase activity"/>
    <property type="evidence" value="ECO:0007669"/>
    <property type="project" value="TreeGrafter"/>
</dbReference>